<feature type="region of interest" description="Disordered" evidence="1">
    <location>
        <begin position="154"/>
        <end position="405"/>
    </location>
</feature>
<evidence type="ECO:0000313" key="3">
    <source>
        <dbReference type="Proteomes" id="UP000019373"/>
    </source>
</evidence>
<dbReference type="RefSeq" id="XP_007802497.1">
    <property type="nucleotide sequence ID" value="XM_007804306.1"/>
</dbReference>
<evidence type="ECO:0000313" key="2">
    <source>
        <dbReference type="EMBL" id="ERF71786.1"/>
    </source>
</evidence>
<evidence type="ECO:0000256" key="1">
    <source>
        <dbReference type="SAM" id="MobiDB-lite"/>
    </source>
</evidence>
<name>U1GIY5_ENDPU</name>
<sequence>MPVPESPPRRRPVPPPKTESQAQLRQELTSPRRTNRTSSNQDESIDRPQNEAPHSEAQREDATKHLTLPEGWIMKNAVDVTYHTHVAKPVVHETIHHNTTELVEPRITREIHHYHQYNYIQPLEVEVPNDCYATNAKGEVIHAPGGLTTHVGETSHWEQERQDRGYSLPRPLKSGEHDETDEKEVEGRDKTVGPLPIEAEGGGERVLEGIRDGGVARRFGGALTSPYTTSQSNQPGSAAEPQTWRRRNDVDGTSPSQQKYLPDVPQARTRGGGFEENSSSQQPHPSYPPQTPPRTDGSSSTYKNFSLPDPTRNASPNLAADLEQNFNRLSLQHQHPEAKALPSLPDTSPRSTHSKSSVRRMSADTKLRDRYSMDSNRHSLDDSNPTMDDETVPERGSSARKTRIY</sequence>
<dbReference type="HOGENOM" id="CLU_679765_0_0_1"/>
<feature type="compositionally biased region" description="Polar residues" evidence="1">
    <location>
        <begin position="324"/>
        <end position="333"/>
    </location>
</feature>
<dbReference type="EMBL" id="KE721191">
    <property type="protein sequence ID" value="ERF71786.1"/>
    <property type="molecule type" value="Genomic_DNA"/>
</dbReference>
<dbReference type="AlphaFoldDB" id="U1GIY5"/>
<keyword evidence="3" id="KW-1185">Reference proteome</keyword>
<proteinExistence type="predicted"/>
<dbReference type="OrthoDB" id="10295790at2759"/>
<feature type="compositionally biased region" description="Basic and acidic residues" evidence="1">
    <location>
        <begin position="202"/>
        <end position="215"/>
    </location>
</feature>
<feature type="compositionally biased region" description="Polar residues" evidence="1">
    <location>
        <begin position="18"/>
        <end position="42"/>
    </location>
</feature>
<dbReference type="GeneID" id="19236756"/>
<reference evidence="3" key="1">
    <citation type="journal article" date="2014" name="BMC Genomics">
        <title>Genome characteristics reveal the impact of lichenization on lichen-forming fungus Endocarpon pusillum Hedwig (Verrucariales, Ascomycota).</title>
        <authorList>
            <person name="Wang Y.-Y."/>
            <person name="Liu B."/>
            <person name="Zhang X.-Y."/>
            <person name="Zhou Q.-M."/>
            <person name="Zhang T."/>
            <person name="Li H."/>
            <person name="Yu Y.-F."/>
            <person name="Zhang X.-L."/>
            <person name="Hao X.-Y."/>
            <person name="Wang M."/>
            <person name="Wang L."/>
            <person name="Wei J.-C."/>
        </authorList>
    </citation>
    <scope>NUCLEOTIDE SEQUENCE [LARGE SCALE GENOMIC DNA]</scope>
    <source>
        <strain evidence="3">Z07020 / HMAS-L-300199</strain>
    </source>
</reference>
<organism evidence="2 3">
    <name type="scientific">Endocarpon pusillum (strain Z07020 / HMAS-L-300199)</name>
    <name type="common">Lichen-forming fungus</name>
    <dbReference type="NCBI Taxonomy" id="1263415"/>
    <lineage>
        <taxon>Eukaryota</taxon>
        <taxon>Fungi</taxon>
        <taxon>Dikarya</taxon>
        <taxon>Ascomycota</taxon>
        <taxon>Pezizomycotina</taxon>
        <taxon>Eurotiomycetes</taxon>
        <taxon>Chaetothyriomycetidae</taxon>
        <taxon>Verrucariales</taxon>
        <taxon>Verrucariaceae</taxon>
        <taxon>Endocarpon</taxon>
    </lineage>
</organism>
<feature type="compositionally biased region" description="Polar residues" evidence="1">
    <location>
        <begin position="225"/>
        <end position="236"/>
    </location>
</feature>
<gene>
    <name evidence="2" type="ORF">EPUS_01701</name>
</gene>
<dbReference type="Proteomes" id="UP000019373">
    <property type="component" value="Unassembled WGS sequence"/>
</dbReference>
<feature type="compositionally biased region" description="Basic and acidic residues" evidence="1">
    <location>
        <begin position="154"/>
        <end position="164"/>
    </location>
</feature>
<feature type="compositionally biased region" description="Basic and acidic residues" evidence="1">
    <location>
        <begin position="44"/>
        <end position="61"/>
    </location>
</feature>
<feature type="compositionally biased region" description="Basic and acidic residues" evidence="1">
    <location>
        <begin position="361"/>
        <end position="381"/>
    </location>
</feature>
<accession>U1GIY5</accession>
<protein>
    <submittedName>
        <fullName evidence="2">Uncharacterized protein</fullName>
    </submittedName>
</protein>
<feature type="region of interest" description="Disordered" evidence="1">
    <location>
        <begin position="1"/>
        <end position="61"/>
    </location>
</feature>